<evidence type="ECO:0000313" key="2">
    <source>
        <dbReference type="Proteomes" id="UP000184364"/>
    </source>
</evidence>
<proteinExistence type="predicted"/>
<name>A0A1M6VSR5_9FLAO</name>
<sequence>MDIKELINIKGSKEPRGVNVDDFRLAINSENAYLTPIALNEEWILKYGFTLMPENEYTLYTYELDGFQLWNKNGEFSEIEYLTNRESILVKYVHQLQNLFFALKGKDIEYSNF</sequence>
<accession>A0A1M6VSR5</accession>
<dbReference type="RefSeq" id="WP_073292208.1">
    <property type="nucleotide sequence ID" value="NZ_FRAV01000008.1"/>
</dbReference>
<keyword evidence="2" id="KW-1185">Reference proteome</keyword>
<protein>
    <submittedName>
        <fullName evidence="1">Uncharacterized protein</fullName>
    </submittedName>
</protein>
<dbReference type="AlphaFoldDB" id="A0A1M6VSR5"/>
<evidence type="ECO:0000313" key="1">
    <source>
        <dbReference type="EMBL" id="SHK84573.1"/>
    </source>
</evidence>
<gene>
    <name evidence="1" type="ORF">SAMN05444267_1008134</name>
</gene>
<organism evidence="1 2">
    <name type="scientific">Chryseobacterium polytrichastri</name>
    <dbReference type="NCBI Taxonomy" id="1302687"/>
    <lineage>
        <taxon>Bacteria</taxon>
        <taxon>Pseudomonadati</taxon>
        <taxon>Bacteroidota</taxon>
        <taxon>Flavobacteriia</taxon>
        <taxon>Flavobacteriales</taxon>
        <taxon>Weeksellaceae</taxon>
        <taxon>Chryseobacterium group</taxon>
        <taxon>Chryseobacterium</taxon>
    </lineage>
</organism>
<dbReference type="OrthoDB" id="956134at2"/>
<reference evidence="2" key="1">
    <citation type="submission" date="2016-11" db="EMBL/GenBank/DDBJ databases">
        <authorList>
            <person name="Varghese N."/>
            <person name="Submissions S."/>
        </authorList>
    </citation>
    <scope>NUCLEOTIDE SEQUENCE [LARGE SCALE GENOMIC DNA]</scope>
    <source>
        <strain evidence="2">DSM 26899</strain>
    </source>
</reference>
<dbReference type="Proteomes" id="UP000184364">
    <property type="component" value="Unassembled WGS sequence"/>
</dbReference>
<dbReference type="EMBL" id="FRAV01000008">
    <property type="protein sequence ID" value="SHK84573.1"/>
    <property type="molecule type" value="Genomic_DNA"/>
</dbReference>